<dbReference type="Proteomes" id="UP001501153">
    <property type="component" value="Unassembled WGS sequence"/>
</dbReference>
<keyword evidence="3" id="KW-1185">Reference proteome</keyword>
<comment type="caution">
    <text evidence="2">The sequence shown here is derived from an EMBL/GenBank/DDBJ whole genome shotgun (WGS) entry which is preliminary data.</text>
</comment>
<feature type="region of interest" description="Disordered" evidence="1">
    <location>
        <begin position="43"/>
        <end position="123"/>
    </location>
</feature>
<dbReference type="RefSeq" id="WP_345235908.1">
    <property type="nucleotide sequence ID" value="NZ_BAABGZ010000020.1"/>
</dbReference>
<accession>A0ABP8IDQ1</accession>
<evidence type="ECO:0000313" key="3">
    <source>
        <dbReference type="Proteomes" id="UP001501153"/>
    </source>
</evidence>
<feature type="region of interest" description="Disordered" evidence="1">
    <location>
        <begin position="1"/>
        <end position="21"/>
    </location>
</feature>
<protein>
    <recommendedName>
        <fullName evidence="4">YtxH domain-containing protein</fullName>
    </recommendedName>
</protein>
<evidence type="ECO:0000256" key="1">
    <source>
        <dbReference type="SAM" id="MobiDB-lite"/>
    </source>
</evidence>
<feature type="compositionally biased region" description="Low complexity" evidence="1">
    <location>
        <begin position="61"/>
        <end position="81"/>
    </location>
</feature>
<gene>
    <name evidence="2" type="ORF">GCM10023185_20170</name>
</gene>
<reference evidence="3" key="1">
    <citation type="journal article" date="2019" name="Int. J. Syst. Evol. Microbiol.">
        <title>The Global Catalogue of Microorganisms (GCM) 10K type strain sequencing project: providing services to taxonomists for standard genome sequencing and annotation.</title>
        <authorList>
            <consortium name="The Broad Institute Genomics Platform"/>
            <consortium name="The Broad Institute Genome Sequencing Center for Infectious Disease"/>
            <person name="Wu L."/>
            <person name="Ma J."/>
        </authorList>
    </citation>
    <scope>NUCLEOTIDE SEQUENCE [LARGE SCALE GENOMIC DNA]</scope>
    <source>
        <strain evidence="3">JCM 17923</strain>
    </source>
</reference>
<dbReference type="EMBL" id="BAABGZ010000020">
    <property type="protein sequence ID" value="GAA4356415.1"/>
    <property type="molecule type" value="Genomic_DNA"/>
</dbReference>
<proteinExistence type="predicted"/>
<evidence type="ECO:0000313" key="2">
    <source>
        <dbReference type="EMBL" id="GAA4356415.1"/>
    </source>
</evidence>
<sequence length="123" mass="11868">MKNKAAKSKAEKKTKGKNRKAWLGVGLAALAAGAVVGLTGGWPFKGLSGGAAGSSTDEDAGSGSRTGAGTQAGTTADESGASAGGGATADVDVALTNEVARSTKPKPGDDQNFTNEGGTGNND</sequence>
<name>A0ABP8IDQ1_9BACT</name>
<evidence type="ECO:0008006" key="4">
    <source>
        <dbReference type="Google" id="ProtNLM"/>
    </source>
</evidence>
<organism evidence="2 3">
    <name type="scientific">Hymenobacter saemangeumensis</name>
    <dbReference type="NCBI Taxonomy" id="1084522"/>
    <lineage>
        <taxon>Bacteria</taxon>
        <taxon>Pseudomonadati</taxon>
        <taxon>Bacteroidota</taxon>
        <taxon>Cytophagia</taxon>
        <taxon>Cytophagales</taxon>
        <taxon>Hymenobacteraceae</taxon>
        <taxon>Hymenobacter</taxon>
    </lineage>
</organism>